<dbReference type="InterPro" id="IPR029058">
    <property type="entry name" value="AB_hydrolase_fold"/>
</dbReference>
<dbReference type="Pfam" id="PF00561">
    <property type="entry name" value="Abhydrolase_1"/>
    <property type="match status" value="1"/>
</dbReference>
<keyword evidence="1 3" id="KW-0378">Hydrolase</keyword>
<keyword evidence="3" id="KW-0614">Plasmid</keyword>
<name>A0A1B1BQN2_9MICO</name>
<organism evidence="3 4">
    <name type="scientific">Cryobacterium arcticum</name>
    <dbReference type="NCBI Taxonomy" id="670052"/>
    <lineage>
        <taxon>Bacteria</taxon>
        <taxon>Bacillati</taxon>
        <taxon>Actinomycetota</taxon>
        <taxon>Actinomycetes</taxon>
        <taxon>Micrococcales</taxon>
        <taxon>Microbacteriaceae</taxon>
        <taxon>Cryobacterium</taxon>
    </lineage>
</organism>
<gene>
    <name evidence="3" type="ORF">PA27867_3978</name>
</gene>
<dbReference type="GO" id="GO:0016787">
    <property type="term" value="F:hydrolase activity"/>
    <property type="evidence" value="ECO:0007669"/>
    <property type="project" value="UniProtKB-KW"/>
</dbReference>
<dbReference type="AlphaFoldDB" id="A0A1B1BQN2"/>
<dbReference type="SUPFAM" id="SSF53474">
    <property type="entry name" value="alpha/beta-Hydrolases"/>
    <property type="match status" value="1"/>
</dbReference>
<dbReference type="RefSeq" id="WP_066600737.1">
    <property type="nucleotide sequence ID" value="NZ_CP016284.1"/>
</dbReference>
<evidence type="ECO:0000259" key="2">
    <source>
        <dbReference type="Pfam" id="PF00561"/>
    </source>
</evidence>
<dbReference type="Proteomes" id="UP000092582">
    <property type="component" value="Plasmid pP27867_2"/>
</dbReference>
<dbReference type="KEGG" id="cart:PA27867_3978"/>
<evidence type="ECO:0000313" key="3">
    <source>
        <dbReference type="EMBL" id="ANP74884.1"/>
    </source>
</evidence>
<evidence type="ECO:0000313" key="4">
    <source>
        <dbReference type="Proteomes" id="UP000092582"/>
    </source>
</evidence>
<dbReference type="EMBL" id="CP016284">
    <property type="protein sequence ID" value="ANP74884.1"/>
    <property type="molecule type" value="Genomic_DNA"/>
</dbReference>
<feature type="domain" description="AB hydrolase-1" evidence="2">
    <location>
        <begin position="34"/>
        <end position="126"/>
    </location>
</feature>
<protein>
    <submittedName>
        <fullName evidence="3">Hydrolase</fullName>
    </submittedName>
</protein>
<evidence type="ECO:0000256" key="1">
    <source>
        <dbReference type="ARBA" id="ARBA00022801"/>
    </source>
</evidence>
<dbReference type="OrthoDB" id="2987348at2"/>
<sequence>MLNITDHEGNPVTHGRATVNGVRLHYVIAGKGEPLVLVHGVPKTWYYWHRIIPILSEFYTVIAPDVRGFGDSFRPKDGYDMETVADDIVALVGELGYDRFRLAGEDWGAAFAYAIAAKYPEKVQKLSYGEMLLPGFGLEEWSNLSAENVKSNHFLWHVNFFHVRDIPELLITGREKLFWETWMKNETYDPAAITPDCVDEWARTSSAPGGLRAIFEVYRETFKNIEDDTRWAQTKLPMPVLAVGSEYFIGTEVKNQMERVSDNVTYVQLDCGHSMALERPRQLADHLIEFFKD</sequence>
<dbReference type="Gene3D" id="3.40.50.1820">
    <property type="entry name" value="alpha/beta hydrolase"/>
    <property type="match status" value="1"/>
</dbReference>
<accession>A0A1B1BQN2</accession>
<dbReference type="PRINTS" id="PR00412">
    <property type="entry name" value="EPOXHYDRLASE"/>
</dbReference>
<dbReference type="PANTHER" id="PTHR43329">
    <property type="entry name" value="EPOXIDE HYDROLASE"/>
    <property type="match status" value="1"/>
</dbReference>
<dbReference type="InterPro" id="IPR000073">
    <property type="entry name" value="AB_hydrolase_1"/>
</dbReference>
<dbReference type="PATRIC" id="fig|670052.7.peg.4088"/>
<dbReference type="InterPro" id="IPR000639">
    <property type="entry name" value="Epox_hydrolase-like"/>
</dbReference>
<keyword evidence="4" id="KW-1185">Reference proteome</keyword>
<dbReference type="PRINTS" id="PR00111">
    <property type="entry name" value="ABHYDROLASE"/>
</dbReference>
<proteinExistence type="predicted"/>
<geneLocation type="plasmid" evidence="4">
    <name>pp27867_2</name>
</geneLocation>
<reference evidence="3 4" key="1">
    <citation type="submission" date="2016-06" db="EMBL/GenBank/DDBJ databases">
        <title>Genome sequencing of Cryobacterium arcticum PAMC 27867.</title>
        <authorList>
            <person name="Lee J."/>
            <person name="Kim O.-S."/>
        </authorList>
    </citation>
    <scope>NUCLEOTIDE SEQUENCE [LARGE SCALE GENOMIC DNA]</scope>
    <source>
        <strain evidence="3 4">PAMC 27867</strain>
        <plasmid evidence="4">pp27867_2</plasmid>
    </source>
</reference>